<dbReference type="Pfam" id="PF20732">
    <property type="entry name" value="NamZ_C"/>
    <property type="match status" value="1"/>
</dbReference>
<gene>
    <name evidence="4" type="ORF">SAMN06265219_11575</name>
</gene>
<protein>
    <submittedName>
        <fullName evidence="4">Uncharacterized conserved protein YbbC, DUF1343 family</fullName>
    </submittedName>
</protein>
<dbReference type="PIRSF" id="PIRSF016719">
    <property type="entry name" value="UCP016719"/>
    <property type="match status" value="1"/>
</dbReference>
<dbReference type="Proteomes" id="UP000317557">
    <property type="component" value="Unassembled WGS sequence"/>
</dbReference>
<feature type="domain" description="Peptidoglycan beta-N-acetylmuramidase NamZ N-terminal" evidence="2">
    <location>
        <begin position="48"/>
        <end position="251"/>
    </location>
</feature>
<dbReference type="GO" id="GO:0033922">
    <property type="term" value="F:peptidoglycan beta-N-acetylmuramidase activity"/>
    <property type="evidence" value="ECO:0007669"/>
    <property type="project" value="InterPro"/>
</dbReference>
<dbReference type="InterPro" id="IPR008302">
    <property type="entry name" value="NamZ"/>
</dbReference>
<dbReference type="Pfam" id="PF07075">
    <property type="entry name" value="NamZ_N"/>
    <property type="match status" value="1"/>
</dbReference>
<organism evidence="4 5">
    <name type="scientific">Gracilimonas mengyeensis</name>
    <dbReference type="NCBI Taxonomy" id="1302730"/>
    <lineage>
        <taxon>Bacteria</taxon>
        <taxon>Pseudomonadati</taxon>
        <taxon>Balneolota</taxon>
        <taxon>Balneolia</taxon>
        <taxon>Balneolales</taxon>
        <taxon>Balneolaceae</taxon>
        <taxon>Gracilimonas</taxon>
    </lineage>
</organism>
<dbReference type="InterPro" id="IPR048503">
    <property type="entry name" value="NamZ_C"/>
</dbReference>
<dbReference type="EMBL" id="FXTP01000015">
    <property type="protein sequence ID" value="SMO91382.1"/>
    <property type="molecule type" value="Genomic_DNA"/>
</dbReference>
<accession>A0A521F5B8</accession>
<dbReference type="AlphaFoldDB" id="A0A521F5B8"/>
<evidence type="ECO:0000259" key="2">
    <source>
        <dbReference type="Pfam" id="PF07075"/>
    </source>
</evidence>
<evidence type="ECO:0000313" key="4">
    <source>
        <dbReference type="EMBL" id="SMO91382.1"/>
    </source>
</evidence>
<dbReference type="Gene3D" id="3.90.1150.140">
    <property type="match status" value="1"/>
</dbReference>
<dbReference type="PANTHER" id="PTHR42915">
    <property type="entry name" value="HYPOTHETICAL 460 KDA PROTEIN IN FEUA-SIGW INTERGENIC REGION [PRECURSOR]"/>
    <property type="match status" value="1"/>
</dbReference>
<dbReference type="OrthoDB" id="9801061at2"/>
<evidence type="ECO:0000259" key="3">
    <source>
        <dbReference type="Pfam" id="PF20732"/>
    </source>
</evidence>
<proteinExistence type="predicted"/>
<feature type="signal peptide" evidence="1">
    <location>
        <begin position="1"/>
        <end position="19"/>
    </location>
</feature>
<dbReference type="PANTHER" id="PTHR42915:SF1">
    <property type="entry name" value="PEPTIDOGLYCAN BETA-N-ACETYLMURAMIDASE NAMZ"/>
    <property type="match status" value="1"/>
</dbReference>
<feature type="chain" id="PRO_5022010173" evidence="1">
    <location>
        <begin position="20"/>
        <end position="407"/>
    </location>
</feature>
<keyword evidence="1" id="KW-0732">Signal</keyword>
<evidence type="ECO:0000256" key="1">
    <source>
        <dbReference type="SAM" id="SignalP"/>
    </source>
</evidence>
<feature type="domain" description="Peptidoglycan beta-N-acetylmuramidase NamZ C-terminal" evidence="3">
    <location>
        <begin position="256"/>
        <end position="406"/>
    </location>
</feature>
<dbReference type="Gene3D" id="3.40.50.12170">
    <property type="entry name" value="Uncharacterised protein PF07075, DUF1343"/>
    <property type="match status" value="1"/>
</dbReference>
<sequence>MKVLLPPVLLAFLWGGCSAQEALSPKTIQTGAEVLVEEHLAELDGQRVGLLMNPTSRVDGVHMVDTLLNLGVNVTALYAAEHGFRGEAGAGEVIEDGVDQETGLPVHSLYGKTKKPTSEMLEDIDILLFDLPDMGVRFYTYNVTLGLALEAIAENGKELWVLDRPNPLGGESVAGWILQDQYKSFVGAYPIPIVYGLTMGEIAHMAVGEGWLSLPTEPDFKVIKAKGWKRDMRWPDTGLEWVAPSPNLPSFEHVFAYVGTVIFEGTNISEGRGTSDPFLQIGAPGMNFQADELEILEQRHNVQLDSITFTPKSIPGKAISPKFEGEICQGIRISFDGNYQQTDPLMLGLDLLLFAQDHTKDFAIKPFASNLFGIDLKSIIEKKESIPSWENDVQTFRHQREAYLLYK</sequence>
<reference evidence="4 5" key="1">
    <citation type="submission" date="2017-05" db="EMBL/GenBank/DDBJ databases">
        <authorList>
            <person name="Varghese N."/>
            <person name="Submissions S."/>
        </authorList>
    </citation>
    <scope>NUCLEOTIDE SEQUENCE [LARGE SCALE GENOMIC DNA]</scope>
    <source>
        <strain evidence="4 5">DSM 21985</strain>
    </source>
</reference>
<name>A0A521F5B8_9BACT</name>
<evidence type="ECO:0000313" key="5">
    <source>
        <dbReference type="Proteomes" id="UP000317557"/>
    </source>
</evidence>
<dbReference type="InterPro" id="IPR048502">
    <property type="entry name" value="NamZ_N"/>
</dbReference>
<dbReference type="PROSITE" id="PS51257">
    <property type="entry name" value="PROKAR_LIPOPROTEIN"/>
    <property type="match status" value="1"/>
</dbReference>
<keyword evidence="5" id="KW-1185">Reference proteome</keyword>